<keyword evidence="2" id="KW-1185">Reference proteome</keyword>
<gene>
    <name evidence="1" type="ORF">GCM10022223_12040</name>
</gene>
<dbReference type="RefSeq" id="WP_231485954.1">
    <property type="nucleotide sequence ID" value="NZ_BAAAZO010000002.1"/>
</dbReference>
<reference evidence="2" key="1">
    <citation type="journal article" date="2019" name="Int. J. Syst. Evol. Microbiol.">
        <title>The Global Catalogue of Microorganisms (GCM) 10K type strain sequencing project: providing services to taxonomists for standard genome sequencing and annotation.</title>
        <authorList>
            <consortium name="The Broad Institute Genomics Platform"/>
            <consortium name="The Broad Institute Genome Sequencing Center for Infectious Disease"/>
            <person name="Wu L."/>
            <person name="Ma J."/>
        </authorList>
    </citation>
    <scope>NUCLEOTIDE SEQUENCE [LARGE SCALE GENOMIC DNA]</scope>
    <source>
        <strain evidence="2">JCM 16902</strain>
    </source>
</reference>
<dbReference type="Pfam" id="PF10706">
    <property type="entry name" value="Aminoglyc_resit"/>
    <property type="match status" value="1"/>
</dbReference>
<protein>
    <recommendedName>
        <fullName evidence="3">Lincosamide nucleotidyltransferase A/C/D/E</fullName>
    </recommendedName>
</protein>
<dbReference type="EMBL" id="BAAAZO010000002">
    <property type="protein sequence ID" value="GAA3598296.1"/>
    <property type="molecule type" value="Genomic_DNA"/>
</dbReference>
<accession>A0ABP6Z5P4</accession>
<evidence type="ECO:0008006" key="3">
    <source>
        <dbReference type="Google" id="ProtNLM"/>
    </source>
</evidence>
<dbReference type="Proteomes" id="UP001501074">
    <property type="component" value="Unassembled WGS sequence"/>
</dbReference>
<comment type="caution">
    <text evidence="1">The sequence shown here is derived from an EMBL/GenBank/DDBJ whole genome shotgun (WGS) entry which is preliminary data.</text>
</comment>
<evidence type="ECO:0000313" key="2">
    <source>
        <dbReference type="Proteomes" id="UP001501074"/>
    </source>
</evidence>
<name>A0ABP6Z5P4_9ACTN</name>
<sequence>MATSTPPGSRTELGDVLTVLDLAGSARVWIDGGWGVDALLGRQTRDHGDLDLAIEARHLDAFVGTLSHHGFTAVGEDGATAWNFLLAGPGGAVVDLHVIVLDEHDNGVLGPVGKGAVYPAESLTGHGVLGDRPVSCIAAAWVVRFHDAYAGDADDRADVRALCDRFGLVVPEQYR</sequence>
<dbReference type="Gene3D" id="3.30.460.40">
    <property type="match status" value="1"/>
</dbReference>
<organism evidence="1 2">
    <name type="scientific">Kineosporia mesophila</name>
    <dbReference type="NCBI Taxonomy" id="566012"/>
    <lineage>
        <taxon>Bacteria</taxon>
        <taxon>Bacillati</taxon>
        <taxon>Actinomycetota</taxon>
        <taxon>Actinomycetes</taxon>
        <taxon>Kineosporiales</taxon>
        <taxon>Kineosporiaceae</taxon>
        <taxon>Kineosporia</taxon>
    </lineage>
</organism>
<evidence type="ECO:0000313" key="1">
    <source>
        <dbReference type="EMBL" id="GAA3598296.1"/>
    </source>
</evidence>
<proteinExistence type="predicted"/>
<dbReference type="InterPro" id="IPR019646">
    <property type="entry name" value="Aminoglyc_AdlTrfase"/>
</dbReference>